<comment type="similarity">
    <text evidence="1">Belongs to the LysR transcriptional regulatory family.</text>
</comment>
<dbReference type="AlphaFoldDB" id="A0A1V0A393"/>
<evidence type="ECO:0000259" key="5">
    <source>
        <dbReference type="PROSITE" id="PS50931"/>
    </source>
</evidence>
<evidence type="ECO:0000313" key="6">
    <source>
        <dbReference type="EMBL" id="AQZ64629.1"/>
    </source>
</evidence>
<dbReference type="InterPro" id="IPR036390">
    <property type="entry name" value="WH_DNA-bd_sf"/>
</dbReference>
<dbReference type="GO" id="GO:0032993">
    <property type="term" value="C:protein-DNA complex"/>
    <property type="evidence" value="ECO:0007669"/>
    <property type="project" value="TreeGrafter"/>
</dbReference>
<dbReference type="SUPFAM" id="SSF46785">
    <property type="entry name" value="Winged helix' DNA-binding domain"/>
    <property type="match status" value="1"/>
</dbReference>
<keyword evidence="2" id="KW-0805">Transcription regulation</keyword>
<dbReference type="PANTHER" id="PTHR30346:SF0">
    <property type="entry name" value="HCA OPERON TRANSCRIPTIONAL ACTIVATOR HCAR"/>
    <property type="match status" value="1"/>
</dbReference>
<evidence type="ECO:0000256" key="2">
    <source>
        <dbReference type="ARBA" id="ARBA00023015"/>
    </source>
</evidence>
<dbReference type="KEGG" id="noa:BKM31_27030"/>
<dbReference type="SUPFAM" id="SSF53850">
    <property type="entry name" value="Periplasmic binding protein-like II"/>
    <property type="match status" value="1"/>
</dbReference>
<accession>A0A1V0A393</accession>
<organism evidence="6 7">
    <name type="scientific">[Actinomadura] parvosata subsp. kistnae</name>
    <dbReference type="NCBI Taxonomy" id="1909395"/>
    <lineage>
        <taxon>Bacteria</taxon>
        <taxon>Bacillati</taxon>
        <taxon>Actinomycetota</taxon>
        <taxon>Actinomycetes</taxon>
        <taxon>Streptosporangiales</taxon>
        <taxon>Streptosporangiaceae</taxon>
        <taxon>Nonomuraea</taxon>
    </lineage>
</organism>
<protein>
    <submittedName>
        <fullName evidence="6">LysR family transcriptional regulator</fullName>
    </submittedName>
</protein>
<feature type="domain" description="HTH lysR-type" evidence="5">
    <location>
        <begin position="2"/>
        <end position="59"/>
    </location>
</feature>
<dbReference type="Gene3D" id="1.10.10.10">
    <property type="entry name" value="Winged helix-like DNA-binding domain superfamily/Winged helix DNA-binding domain"/>
    <property type="match status" value="1"/>
</dbReference>
<dbReference type="InterPro" id="IPR000847">
    <property type="entry name" value="LysR_HTH_N"/>
</dbReference>
<dbReference type="OrthoDB" id="3176554at2"/>
<evidence type="ECO:0000256" key="3">
    <source>
        <dbReference type="ARBA" id="ARBA00023125"/>
    </source>
</evidence>
<evidence type="ECO:0000313" key="7">
    <source>
        <dbReference type="Proteomes" id="UP000190797"/>
    </source>
</evidence>
<dbReference type="PANTHER" id="PTHR30346">
    <property type="entry name" value="TRANSCRIPTIONAL DUAL REGULATOR HCAR-RELATED"/>
    <property type="match status" value="1"/>
</dbReference>
<dbReference type="Proteomes" id="UP000190797">
    <property type="component" value="Chromosome"/>
</dbReference>
<dbReference type="PROSITE" id="PS50931">
    <property type="entry name" value="HTH_LYSR"/>
    <property type="match status" value="1"/>
</dbReference>
<dbReference type="Pfam" id="PF03466">
    <property type="entry name" value="LysR_substrate"/>
    <property type="match status" value="1"/>
</dbReference>
<dbReference type="STRING" id="1909395.BKM31_27030"/>
<keyword evidence="3" id="KW-0238">DNA-binding</keyword>
<sequence length="305" mass="33041">MLTLDQIRAFVAVAEELHFGRAADRLRMTQPPLSRHIQKLERVIGVTLLERDNRRVVLTDAGRGFLEDARRMLSLVDTAGDRARRIASGAAGTVRLGFTAVSAISMLGALLRRLSEQLPEIDVILHERVTAGQVDGLLRGELDLGLARPPFDIDTLDSRVVFREPLCAAVPLGHPLAELGRPLAPDDFDGLPVISYNPVQSRYFHELTVRFLTNAHPRIEQQVHQILTAVLLVAAGRGVALAPASARSLGVDGIAFCDLVRGGGDPLDGEAGNGEPVELHVIWSRDSTNPALARVLELLPDLEAG</sequence>
<dbReference type="PRINTS" id="PR00039">
    <property type="entry name" value="HTHLYSR"/>
</dbReference>
<proteinExistence type="inferred from homology"/>
<dbReference type="GO" id="GO:0003677">
    <property type="term" value="F:DNA binding"/>
    <property type="evidence" value="ECO:0007669"/>
    <property type="project" value="UniProtKB-KW"/>
</dbReference>
<dbReference type="EMBL" id="CP017717">
    <property type="protein sequence ID" value="AQZ64629.1"/>
    <property type="molecule type" value="Genomic_DNA"/>
</dbReference>
<gene>
    <name evidence="6" type="ORF">BKM31_27030</name>
</gene>
<evidence type="ECO:0000256" key="4">
    <source>
        <dbReference type="ARBA" id="ARBA00023163"/>
    </source>
</evidence>
<dbReference type="Pfam" id="PF00126">
    <property type="entry name" value="HTH_1"/>
    <property type="match status" value="1"/>
</dbReference>
<dbReference type="Gene3D" id="3.40.190.10">
    <property type="entry name" value="Periplasmic binding protein-like II"/>
    <property type="match status" value="2"/>
</dbReference>
<dbReference type="FunFam" id="1.10.10.10:FF:000001">
    <property type="entry name" value="LysR family transcriptional regulator"/>
    <property type="match status" value="1"/>
</dbReference>
<dbReference type="InterPro" id="IPR005119">
    <property type="entry name" value="LysR_subst-bd"/>
</dbReference>
<keyword evidence="7" id="KW-1185">Reference proteome</keyword>
<evidence type="ECO:0000256" key="1">
    <source>
        <dbReference type="ARBA" id="ARBA00009437"/>
    </source>
</evidence>
<dbReference type="GO" id="GO:0003700">
    <property type="term" value="F:DNA-binding transcription factor activity"/>
    <property type="evidence" value="ECO:0007669"/>
    <property type="project" value="InterPro"/>
</dbReference>
<dbReference type="InterPro" id="IPR036388">
    <property type="entry name" value="WH-like_DNA-bd_sf"/>
</dbReference>
<dbReference type="RefSeq" id="WP_080040875.1">
    <property type="nucleotide sequence ID" value="NZ_CP017717.1"/>
</dbReference>
<keyword evidence="4" id="KW-0804">Transcription</keyword>
<reference evidence="7" key="1">
    <citation type="journal article" date="2017" name="Med. Chem. Commun.">
        <title>Nonomuraea sp. ATCC 55076 harbours the largest actinomycete chromosome to date and the kistamicin biosynthetic gene cluster.</title>
        <authorList>
            <person name="Nazari B."/>
            <person name="Forneris C.C."/>
            <person name="Gibson M.I."/>
            <person name="Moon K."/>
            <person name="Schramma K.R."/>
            <person name="Seyedsayamdost M.R."/>
        </authorList>
    </citation>
    <scope>NUCLEOTIDE SEQUENCE [LARGE SCALE GENOMIC DNA]</scope>
    <source>
        <strain evidence="7">ATCC 55076</strain>
    </source>
</reference>
<name>A0A1V0A393_9ACTN</name>